<evidence type="ECO:0000256" key="2">
    <source>
        <dbReference type="ARBA" id="ARBA00005658"/>
    </source>
</evidence>
<organism evidence="9 10">
    <name type="scientific">Salipaludibacillus neizhouensis</name>
    <dbReference type="NCBI Taxonomy" id="885475"/>
    <lineage>
        <taxon>Bacteria</taxon>
        <taxon>Bacillati</taxon>
        <taxon>Bacillota</taxon>
        <taxon>Bacilli</taxon>
        <taxon>Bacillales</taxon>
        <taxon>Bacillaceae</taxon>
    </lineage>
</organism>
<comment type="similarity">
    <text evidence="2">Belongs to the BCCT transporter (TC 2.A.15) family.</text>
</comment>
<comment type="subcellular location">
    <subcellularLocation>
        <location evidence="1">Cell membrane</location>
        <topology evidence="1">Multi-pass membrane protein</topology>
    </subcellularLocation>
</comment>
<accession>A0A3A9K0R2</accession>
<evidence type="ECO:0000256" key="4">
    <source>
        <dbReference type="ARBA" id="ARBA00022475"/>
    </source>
</evidence>
<evidence type="ECO:0000313" key="10">
    <source>
        <dbReference type="Proteomes" id="UP000281498"/>
    </source>
</evidence>
<evidence type="ECO:0000256" key="8">
    <source>
        <dbReference type="SAM" id="Phobius"/>
    </source>
</evidence>
<protein>
    <submittedName>
        <fullName evidence="9">BCCT transporter</fullName>
    </submittedName>
</protein>
<dbReference type="Pfam" id="PF02028">
    <property type="entry name" value="BCCT"/>
    <property type="match status" value="1"/>
</dbReference>
<evidence type="ECO:0000256" key="6">
    <source>
        <dbReference type="ARBA" id="ARBA00022989"/>
    </source>
</evidence>
<comment type="caution">
    <text evidence="9">The sequence shown here is derived from an EMBL/GenBank/DDBJ whole genome shotgun (WGS) entry which is preliminary data.</text>
</comment>
<feature type="transmembrane region" description="Helical" evidence="8">
    <location>
        <begin position="230"/>
        <end position="252"/>
    </location>
</feature>
<dbReference type="PANTHER" id="PTHR30047:SF7">
    <property type="entry name" value="HIGH-AFFINITY CHOLINE TRANSPORT PROTEIN"/>
    <property type="match status" value="1"/>
</dbReference>
<dbReference type="AlphaFoldDB" id="A0A3A9K0R2"/>
<proteinExistence type="inferred from homology"/>
<reference evidence="9 10" key="1">
    <citation type="submission" date="2017-10" db="EMBL/GenBank/DDBJ databases">
        <title>Bacillus sp. nov., a halophilic bacterium isolated from a Keqin Lake.</title>
        <authorList>
            <person name="Wang H."/>
        </authorList>
    </citation>
    <scope>NUCLEOTIDE SEQUENCE [LARGE SCALE GENOMIC DNA]</scope>
    <source>
        <strain evidence="9 10">KCTC 13187</strain>
    </source>
</reference>
<feature type="transmembrane region" description="Helical" evidence="8">
    <location>
        <begin position="191"/>
        <end position="218"/>
    </location>
</feature>
<feature type="transmembrane region" description="Helical" evidence="8">
    <location>
        <begin position="88"/>
        <end position="107"/>
    </location>
</feature>
<keyword evidence="3" id="KW-0813">Transport</keyword>
<evidence type="ECO:0000256" key="3">
    <source>
        <dbReference type="ARBA" id="ARBA00022448"/>
    </source>
</evidence>
<dbReference type="OrthoDB" id="9775735at2"/>
<feature type="transmembrane region" description="Helical" evidence="8">
    <location>
        <begin position="345"/>
        <end position="371"/>
    </location>
</feature>
<dbReference type="GO" id="GO:0005886">
    <property type="term" value="C:plasma membrane"/>
    <property type="evidence" value="ECO:0007669"/>
    <property type="project" value="UniProtKB-SubCell"/>
</dbReference>
<dbReference type="RefSeq" id="WP_110939099.1">
    <property type="nucleotide sequence ID" value="NZ_KZ614148.1"/>
</dbReference>
<feature type="transmembrane region" description="Helical" evidence="8">
    <location>
        <begin position="12"/>
        <end position="33"/>
    </location>
</feature>
<dbReference type="EMBL" id="PDOE01000007">
    <property type="protein sequence ID" value="RKL66317.1"/>
    <property type="molecule type" value="Genomic_DNA"/>
</dbReference>
<feature type="transmembrane region" description="Helical" evidence="8">
    <location>
        <begin position="401"/>
        <end position="421"/>
    </location>
</feature>
<evidence type="ECO:0000256" key="1">
    <source>
        <dbReference type="ARBA" id="ARBA00004651"/>
    </source>
</evidence>
<dbReference type="PANTHER" id="PTHR30047">
    <property type="entry name" value="HIGH-AFFINITY CHOLINE TRANSPORT PROTEIN-RELATED"/>
    <property type="match status" value="1"/>
</dbReference>
<evidence type="ECO:0000256" key="7">
    <source>
        <dbReference type="ARBA" id="ARBA00023136"/>
    </source>
</evidence>
<keyword evidence="5 8" id="KW-0812">Transmembrane</keyword>
<dbReference type="Proteomes" id="UP000281498">
    <property type="component" value="Unassembled WGS sequence"/>
</dbReference>
<dbReference type="GO" id="GO:0022857">
    <property type="term" value="F:transmembrane transporter activity"/>
    <property type="evidence" value="ECO:0007669"/>
    <property type="project" value="InterPro"/>
</dbReference>
<dbReference type="InterPro" id="IPR000060">
    <property type="entry name" value="BCCT_transptr"/>
</dbReference>
<keyword evidence="7 8" id="KW-0472">Membrane</keyword>
<feature type="transmembrane region" description="Helical" evidence="8">
    <location>
        <begin position="142"/>
        <end position="162"/>
    </location>
</feature>
<feature type="transmembrane region" description="Helical" evidence="8">
    <location>
        <begin position="467"/>
        <end position="490"/>
    </location>
</feature>
<feature type="transmembrane region" description="Helical" evidence="8">
    <location>
        <begin position="264"/>
        <end position="291"/>
    </location>
</feature>
<evidence type="ECO:0000256" key="5">
    <source>
        <dbReference type="ARBA" id="ARBA00022692"/>
    </source>
</evidence>
<keyword evidence="6 8" id="KW-1133">Transmembrane helix</keyword>
<keyword evidence="4" id="KW-1003">Cell membrane</keyword>
<keyword evidence="10" id="KW-1185">Reference proteome</keyword>
<feature type="transmembrane region" description="Helical" evidence="8">
    <location>
        <begin position="45"/>
        <end position="67"/>
    </location>
</feature>
<feature type="transmembrane region" description="Helical" evidence="8">
    <location>
        <begin position="311"/>
        <end position="333"/>
    </location>
</feature>
<evidence type="ECO:0000313" key="9">
    <source>
        <dbReference type="EMBL" id="RKL66317.1"/>
    </source>
</evidence>
<name>A0A3A9K0R2_9BACI</name>
<feature type="transmembrane region" description="Helical" evidence="8">
    <location>
        <begin position="442"/>
        <end position="461"/>
    </location>
</feature>
<gene>
    <name evidence="9" type="ORF">CR203_15605</name>
</gene>
<sequence length="505" mass="55015">MKQRQIEWPVFLISGGSLVLFVIASFISVEWIANFVESTFTWSATYFGAFWQVFMLLNLIVAAVMMVSKYGNVRLGEPGKPETSTFKWIAMIMTTLLGGGGVFWAAAEPMYHFLETPPMYGDIAPGQEATISPALAQSFLDWGFSGWAILGTLGVVVLMYGYSKGLPMKPRTLLYPLFGDSIMKKNSILGIIVDAFSILAVAAGTIGPIGFLGLQAAYGLESLFGISNTFLTQVVIIFSLVTIAAISALTGIHKGIEWLSRFNIILTITLMILILIIGPAGFIFDSFIGTFGLYLGDYFELSLYRGDRDWLGYWTIFFWAWFIGFGPAMALFISRISHGRTVRELFLAVIIIAPLVTNFWFTVVGGSGIFFELQNPGSVGDALYEGGMPATMIAIATQLPFGTWVASAFLFVSIVFVATTTDSMAYSISMTVTGNDTPARSIRVFWAITMGAVAAVLLFIGEGSINALQSFIVFTAVPVSLILLPTLWLAPKVVKKMAKSQGIIK</sequence>